<reference evidence="1 2" key="1">
    <citation type="submission" date="2019-09" db="EMBL/GenBank/DDBJ databases">
        <authorList>
            <person name="Silva M."/>
            <person name="Pereira G."/>
            <person name="Lopes-Da-Costa L."/>
            <person name="Silva E."/>
        </authorList>
    </citation>
    <scope>NUCLEOTIDE SEQUENCE [LARGE SCALE GENOMIC DNA]</scope>
    <source>
        <strain evidence="1 2">FMV-PI01</strain>
    </source>
</reference>
<protein>
    <submittedName>
        <fullName evidence="1">Uncharacterized protein</fullName>
    </submittedName>
</protein>
<dbReference type="Proteomes" id="UP000476338">
    <property type="component" value="Unassembled WGS sequence"/>
</dbReference>
<comment type="caution">
    <text evidence="1">The sequence shown here is derived from an EMBL/GenBank/DDBJ whole genome shotgun (WGS) entry which is preliminary data.</text>
</comment>
<proteinExistence type="predicted"/>
<reference evidence="1 2" key="2">
    <citation type="submission" date="2020-03" db="EMBL/GenBank/DDBJ databases">
        <title>Campylobacter portucalensis sp. nov., a new species of Campylobacter isolated from the reproductive tract of bulls.</title>
        <authorList>
            <person name="Silva M.F."/>
            <person name="Pereira G."/>
            <person name="Carneiro C."/>
            <person name="Hemphill A."/>
            <person name="Mateus L."/>
            <person name="Lopes-Da-Costa L."/>
            <person name="Silva E."/>
        </authorList>
    </citation>
    <scope>NUCLEOTIDE SEQUENCE [LARGE SCALE GENOMIC DNA]</scope>
    <source>
        <strain evidence="1 2">FMV-PI01</strain>
    </source>
</reference>
<dbReference type="RefSeq" id="WP_154570856.1">
    <property type="nucleotide sequence ID" value="NZ_VWSJ01000019.1"/>
</dbReference>
<keyword evidence="2" id="KW-1185">Reference proteome</keyword>
<gene>
    <name evidence="1" type="ORF">F1B92_05320</name>
</gene>
<name>A0A6L5WHM5_9BACT</name>
<organism evidence="1 2">
    <name type="scientific">Campylobacter portucalensis</name>
    <dbReference type="NCBI Taxonomy" id="2608384"/>
    <lineage>
        <taxon>Bacteria</taxon>
        <taxon>Pseudomonadati</taxon>
        <taxon>Campylobacterota</taxon>
        <taxon>Epsilonproteobacteria</taxon>
        <taxon>Campylobacterales</taxon>
        <taxon>Campylobacteraceae</taxon>
        <taxon>Campylobacter</taxon>
    </lineage>
</organism>
<sequence>MSDNNQTNVPESVKDAFSWINTIKSSFASLVGDSTRIVTGIGDKAITITIEAVDGKSLIYQMVSLLL</sequence>
<evidence type="ECO:0000313" key="1">
    <source>
        <dbReference type="EMBL" id="MSN96589.1"/>
    </source>
</evidence>
<dbReference type="EMBL" id="VWSJ01000019">
    <property type="protein sequence ID" value="MSN96589.1"/>
    <property type="molecule type" value="Genomic_DNA"/>
</dbReference>
<evidence type="ECO:0000313" key="2">
    <source>
        <dbReference type="Proteomes" id="UP000476338"/>
    </source>
</evidence>
<dbReference type="AlphaFoldDB" id="A0A6L5WHM5"/>
<accession>A0A6L5WHM5</accession>